<organism evidence="9 10">
    <name type="scientific">Desulfurococcus amylolyticus DSM 16532</name>
    <dbReference type="NCBI Taxonomy" id="768672"/>
    <lineage>
        <taxon>Archaea</taxon>
        <taxon>Thermoproteota</taxon>
        <taxon>Thermoprotei</taxon>
        <taxon>Desulfurococcales</taxon>
        <taxon>Desulfurococcaceae</taxon>
        <taxon>Desulfurococcus</taxon>
    </lineage>
</organism>
<dbReference type="InterPro" id="IPR049173">
    <property type="entry name" value="NucS_N_sf"/>
</dbReference>
<keyword evidence="4 6" id="KW-0378">Hydrolase</keyword>
<dbReference type="Gene3D" id="3.40.1350.10">
    <property type="match status" value="1"/>
</dbReference>
<evidence type="ECO:0000256" key="3">
    <source>
        <dbReference type="ARBA" id="ARBA00022759"/>
    </source>
</evidence>
<dbReference type="PANTHER" id="PTHR38814">
    <property type="entry name" value="ENDONUCLEASE NUCS"/>
    <property type="match status" value="1"/>
</dbReference>
<dbReference type="InterPro" id="IPR011856">
    <property type="entry name" value="tRNA_endonuc-like_dom_sf"/>
</dbReference>
<dbReference type="CDD" id="cd22341">
    <property type="entry name" value="NucS-like"/>
    <property type="match status" value="1"/>
</dbReference>
<evidence type="ECO:0000256" key="4">
    <source>
        <dbReference type="ARBA" id="ARBA00022801"/>
    </source>
</evidence>
<evidence type="ECO:0000313" key="9">
    <source>
        <dbReference type="EMBL" id="AFL66093.1"/>
    </source>
</evidence>
<dbReference type="eggNOG" id="arCOG01304">
    <property type="taxonomic scope" value="Archaea"/>
</dbReference>
<dbReference type="KEGG" id="dfd:Desfe_0182"/>
<evidence type="ECO:0000259" key="8">
    <source>
        <dbReference type="Pfam" id="PF21003"/>
    </source>
</evidence>
<dbReference type="Pfam" id="PF01939">
    <property type="entry name" value="NucS_C"/>
    <property type="match status" value="1"/>
</dbReference>
<dbReference type="GO" id="GO:0000014">
    <property type="term" value="F:single-stranded DNA endodeoxyribonuclease activity"/>
    <property type="evidence" value="ECO:0007669"/>
    <property type="project" value="UniProtKB-UniRule"/>
</dbReference>
<keyword evidence="1 6" id="KW-0963">Cytoplasm</keyword>
<dbReference type="GO" id="GO:0005737">
    <property type="term" value="C:cytoplasm"/>
    <property type="evidence" value="ECO:0007669"/>
    <property type="project" value="UniProtKB-SubCell"/>
</dbReference>
<keyword evidence="10" id="KW-1185">Reference proteome</keyword>
<dbReference type="Proteomes" id="UP000006175">
    <property type="component" value="Chromosome"/>
</dbReference>
<comment type="function">
    <text evidence="6">Cleaves both 3' and 5' ssDNA extremities of branched DNA structures.</text>
</comment>
<comment type="subcellular location">
    <subcellularLocation>
        <location evidence="6">Cytoplasm</location>
    </subcellularLocation>
</comment>
<dbReference type="GO" id="GO:0003677">
    <property type="term" value="F:DNA binding"/>
    <property type="evidence" value="ECO:0007669"/>
    <property type="project" value="UniProtKB-KW"/>
</dbReference>
<dbReference type="EC" id="3.1.-.-" evidence="6"/>
<evidence type="ECO:0000259" key="7">
    <source>
        <dbReference type="Pfam" id="PF01939"/>
    </source>
</evidence>
<evidence type="ECO:0000313" key="10">
    <source>
        <dbReference type="Proteomes" id="UP000006175"/>
    </source>
</evidence>
<dbReference type="InterPro" id="IPR048301">
    <property type="entry name" value="NucS_C"/>
</dbReference>
<dbReference type="HAMAP" id="MF_00722">
    <property type="entry name" value="NucS"/>
    <property type="match status" value="1"/>
</dbReference>
<name>I3XQ69_DESAM</name>
<dbReference type="PANTHER" id="PTHR38814:SF1">
    <property type="entry name" value="ENDONUCLEASE NUCS"/>
    <property type="match status" value="1"/>
</dbReference>
<dbReference type="HOGENOM" id="CLU_069350_1_0_2"/>
<gene>
    <name evidence="6" type="primary">nucS</name>
    <name evidence="9" type="ORF">Desfe_0182</name>
</gene>
<evidence type="ECO:0000256" key="5">
    <source>
        <dbReference type="ARBA" id="ARBA00023125"/>
    </source>
</evidence>
<protein>
    <recommendedName>
        <fullName evidence="6">Endonuclease NucS</fullName>
        <ecNumber evidence="6">3.1.-.-</ecNumber>
    </recommendedName>
</protein>
<reference evidence="9 10" key="1">
    <citation type="journal article" date="2012" name="J. Bacteriol.">
        <title>Complete Genome Sequence of Desulfurococcus fermentans, a Hyperthermophilic Cellulolytic Crenarchaeon Isolated from a Freshwater Hot Spring in Kamchatka, Russia.</title>
        <authorList>
            <person name="Susanti D."/>
            <person name="Johnson E.F."/>
            <person name="Rodriguez J.R."/>
            <person name="Anderson I."/>
            <person name="Perevalova A.A."/>
            <person name="Kyrpides N."/>
            <person name="Lucas S."/>
            <person name="Han J."/>
            <person name="Lapidus A."/>
            <person name="Cheng J.F."/>
            <person name="Goodwin L."/>
            <person name="Pitluck S."/>
            <person name="Mavrommatis K."/>
            <person name="Peters L."/>
            <person name="Land M.L."/>
            <person name="Hauser L."/>
            <person name="Gopalan V."/>
            <person name="Chan P.P."/>
            <person name="Lowe T.M."/>
            <person name="Atomi H."/>
            <person name="Bonch-Osmolovskaya E.A."/>
            <person name="Woyke T."/>
            <person name="Mukhopadhyay B."/>
        </authorList>
    </citation>
    <scope>NUCLEOTIDE SEQUENCE [LARGE SCALE GENOMIC DNA]</scope>
    <source>
        <strain evidence="9 10">DSM 16532</strain>
    </source>
</reference>
<accession>I3XQ69</accession>
<proteinExistence type="inferred from homology"/>
<feature type="domain" description="Endonuclease NucS C-terminal" evidence="7">
    <location>
        <begin position="151"/>
        <end position="258"/>
    </location>
</feature>
<evidence type="ECO:0000256" key="1">
    <source>
        <dbReference type="ARBA" id="ARBA00022490"/>
    </source>
</evidence>
<keyword evidence="3 6" id="KW-0255">Endonuclease</keyword>
<evidence type="ECO:0000256" key="2">
    <source>
        <dbReference type="ARBA" id="ARBA00022722"/>
    </source>
</evidence>
<feature type="domain" description="Endonuclease NucS N-terminal PH-like" evidence="8">
    <location>
        <begin position="48"/>
        <end position="143"/>
    </location>
</feature>
<keyword evidence="2 6" id="KW-0540">Nuclease</keyword>
<keyword evidence="5 6" id="KW-0238">DNA-binding</keyword>
<dbReference type="EMBL" id="CP003321">
    <property type="protein sequence ID" value="AFL66093.1"/>
    <property type="molecule type" value="Genomic_DNA"/>
</dbReference>
<evidence type="ECO:0000256" key="6">
    <source>
        <dbReference type="HAMAP-Rule" id="MF_00722"/>
    </source>
</evidence>
<dbReference type="InterPro" id="IPR048302">
    <property type="entry name" value="NucS_N"/>
</dbReference>
<comment type="similarity">
    <text evidence="6">Belongs to the NucS endonuclease family.</text>
</comment>
<dbReference type="NCBIfam" id="NF003270">
    <property type="entry name" value="PRK04247.1"/>
    <property type="match status" value="1"/>
</dbReference>
<dbReference type="Pfam" id="PF21003">
    <property type="entry name" value="NucS_N"/>
    <property type="match status" value="1"/>
</dbReference>
<dbReference type="InterPro" id="IPR002793">
    <property type="entry name" value="Endonuclease_NucS"/>
</dbReference>
<sequence>MWPERCRAILVSKPSVMVIYMADLLVWEKPDLNTLPGVIKKAIVEGRAVIIIGECSIEYEGRSASRLGNGERILIIKQDGSVLVHRPHGYSPVNWQPETSVIETWTDDEGRLYILAVREGPREVLSIVFSRVDLAVSMKLSDKAEFIMYLSEAEIKRILMDNPELVEPNLRILEDEKKLGSGQADIYGVDGNGRPVIVELKRIPASREAVFQLYGYVKSYEAKYGRRPRGILVAPSFSPSAIEALQRLQLEYKLIDLRELYRLALKKGYRKSILDYGRKQV</sequence>
<dbReference type="AlphaFoldDB" id="I3XQ69"/>
<dbReference type="Gene3D" id="2.70.180.20">
    <property type="match status" value="1"/>
</dbReference>